<reference evidence="1 2" key="1">
    <citation type="submission" date="2019-03" db="EMBL/GenBank/DDBJ databases">
        <title>Genomic Encyclopedia of Type Strains, Phase III (KMG-III): the genomes of soil and plant-associated and newly described type strains.</title>
        <authorList>
            <person name="Whitman W."/>
        </authorList>
    </citation>
    <scope>NUCLEOTIDE SEQUENCE [LARGE SCALE GENOMIC DNA]</scope>
    <source>
        <strain evidence="1 2">CECT 8301</strain>
    </source>
</reference>
<dbReference type="EMBL" id="SORL01000008">
    <property type="protein sequence ID" value="TDY62177.1"/>
    <property type="molecule type" value="Genomic_DNA"/>
</dbReference>
<evidence type="ECO:0000313" key="2">
    <source>
        <dbReference type="Proteomes" id="UP000294824"/>
    </source>
</evidence>
<evidence type="ECO:0000313" key="1">
    <source>
        <dbReference type="EMBL" id="TDY62177.1"/>
    </source>
</evidence>
<comment type="caution">
    <text evidence="1">The sequence shown here is derived from an EMBL/GenBank/DDBJ whole genome shotgun (WGS) entry which is preliminary data.</text>
</comment>
<accession>A0A4R8MD28</accession>
<dbReference type="RefSeq" id="WP_162857639.1">
    <property type="nucleotide sequence ID" value="NZ_SORL01000008.1"/>
</dbReference>
<gene>
    <name evidence="1" type="ORF">DFQ06_1997</name>
</gene>
<dbReference type="AlphaFoldDB" id="A0A4R8MD28"/>
<proteinExistence type="predicted"/>
<keyword evidence="2" id="KW-1185">Reference proteome</keyword>
<dbReference type="Proteomes" id="UP000294824">
    <property type="component" value="Unassembled WGS sequence"/>
</dbReference>
<protein>
    <submittedName>
        <fullName evidence="1">Uncharacterized protein</fullName>
    </submittedName>
</protein>
<organism evidence="1 2">
    <name type="scientific">Algibacter lectus</name>
    <dbReference type="NCBI Taxonomy" id="221126"/>
    <lineage>
        <taxon>Bacteria</taxon>
        <taxon>Pseudomonadati</taxon>
        <taxon>Bacteroidota</taxon>
        <taxon>Flavobacteriia</taxon>
        <taxon>Flavobacteriales</taxon>
        <taxon>Flavobacteriaceae</taxon>
        <taxon>Algibacter</taxon>
    </lineage>
</organism>
<name>A0A4R8MD28_9FLAO</name>
<sequence length="602" mass="68063">MKNTHSFHIPVMGIGFTIDTPLKVAQYGMDSVISLVDDILLEKLRKMYSEKFEVPYHEISDKIEDFRAKRITSYLNLISDLAGKKFEELKNVSAEKSEELFNYVSMLPDGSKMKAEFEKLTSKELDFSKVKNWVSNNLSMGAIDVNIMTKVDKDNYIKDEKLPVEFNDAHAALRGFANSKLNSSVVLSAGMNPRLYAYMSQFNDFFPDENGAFKKRIILKVSDYRSALIQGKFLAKKGLWVSEYRIESGLNCGGHAFATEGYLLGPVLAEFKAHRDELQKTIYSVLSQELLNQNKPIPNQELNFEITAQGGVGTFEEHEFLMKHYNLDSVGWGSPFLLVPEATTVDKDTLSKLAKAEEGDLYLSDVSPLGVPFNNLKDNTKDAEKQVRIDKGRPGSSCPKKFVAMNKEFKETGVCTASREYQHFKIKALKDQELSPEDYQNQYNKIIEKSCTCVGLGTSALLAYGLDTKTEGEGVSVCPGPNIAYYSKVMSLKNMTDHIYGRDNMVSRTDRPNLFVKELDIYIDFLKNKLAEARVSMNKKEEKYLLNFTKNMKAGVAYYQSLFNDVKNEFVDIKASVLSELFKGELTLNEIQLEIESLTIKA</sequence>